<dbReference type="EMBL" id="CAJVPY010029940">
    <property type="protein sequence ID" value="CAG8794810.1"/>
    <property type="molecule type" value="Genomic_DNA"/>
</dbReference>
<dbReference type="OrthoDB" id="2418186at2759"/>
<accession>A0A9N9JUL7</accession>
<feature type="non-terminal residue" evidence="1">
    <location>
        <position position="1"/>
    </location>
</feature>
<gene>
    <name evidence="1" type="ORF">DERYTH_LOCUS22141</name>
</gene>
<sequence>KLMQNKANNLSGVILFGLDLQCLKSCQKNEYYKRIFLYLKPETQQNFRLREFVSDLYFYAKTLFEKYNFTDMTLDCLELNISNKLVKLKFTESNDELVSLTHRDTSIYVYDKRLISRNSYRYLATIQPSLE</sequence>
<dbReference type="AlphaFoldDB" id="A0A9N9JUL7"/>
<evidence type="ECO:0000313" key="2">
    <source>
        <dbReference type="Proteomes" id="UP000789405"/>
    </source>
</evidence>
<reference evidence="1" key="1">
    <citation type="submission" date="2021-06" db="EMBL/GenBank/DDBJ databases">
        <authorList>
            <person name="Kallberg Y."/>
            <person name="Tangrot J."/>
            <person name="Rosling A."/>
        </authorList>
    </citation>
    <scope>NUCLEOTIDE SEQUENCE</scope>
    <source>
        <strain evidence="1">MA453B</strain>
    </source>
</reference>
<name>A0A9N9JUL7_9GLOM</name>
<dbReference type="Proteomes" id="UP000789405">
    <property type="component" value="Unassembled WGS sequence"/>
</dbReference>
<protein>
    <submittedName>
        <fullName evidence="1">18344_t:CDS:1</fullName>
    </submittedName>
</protein>
<keyword evidence="2" id="KW-1185">Reference proteome</keyword>
<feature type="non-terminal residue" evidence="1">
    <location>
        <position position="131"/>
    </location>
</feature>
<organism evidence="1 2">
    <name type="scientific">Dentiscutata erythropus</name>
    <dbReference type="NCBI Taxonomy" id="1348616"/>
    <lineage>
        <taxon>Eukaryota</taxon>
        <taxon>Fungi</taxon>
        <taxon>Fungi incertae sedis</taxon>
        <taxon>Mucoromycota</taxon>
        <taxon>Glomeromycotina</taxon>
        <taxon>Glomeromycetes</taxon>
        <taxon>Diversisporales</taxon>
        <taxon>Gigasporaceae</taxon>
        <taxon>Dentiscutata</taxon>
    </lineage>
</organism>
<proteinExistence type="predicted"/>
<evidence type="ECO:0000313" key="1">
    <source>
        <dbReference type="EMBL" id="CAG8794810.1"/>
    </source>
</evidence>
<comment type="caution">
    <text evidence="1">The sequence shown here is derived from an EMBL/GenBank/DDBJ whole genome shotgun (WGS) entry which is preliminary data.</text>
</comment>